<comment type="similarity">
    <text evidence="2 9">Belongs to the COG6 family.</text>
</comment>
<evidence type="ECO:0000256" key="6">
    <source>
        <dbReference type="ARBA" id="ARBA00023034"/>
    </source>
</evidence>
<dbReference type="SMART" id="SM01087">
    <property type="entry name" value="COG6"/>
    <property type="match status" value="1"/>
</dbReference>
<evidence type="ECO:0000259" key="11">
    <source>
        <dbReference type="Pfam" id="PF06419"/>
    </source>
</evidence>
<feature type="region of interest" description="Disordered" evidence="10">
    <location>
        <begin position="370"/>
        <end position="392"/>
    </location>
</feature>
<comment type="caution">
    <text evidence="13">The sequence shown here is derived from an EMBL/GenBank/DDBJ whole genome shotgun (WGS) entry which is preliminary data.</text>
</comment>
<dbReference type="EMBL" id="JAECZO010000081">
    <property type="protein sequence ID" value="KAK7196658.1"/>
    <property type="molecule type" value="Genomic_DNA"/>
</dbReference>
<dbReference type="InterPro" id="IPR048368">
    <property type="entry name" value="COG6_N"/>
</dbReference>
<proteinExistence type="inferred from homology"/>
<keyword evidence="4 9" id="KW-0813">Transport</keyword>
<dbReference type="PANTHER" id="PTHR21506:SF0">
    <property type="entry name" value="CONSERVED OLIGOMERIC GOLGI COMPLEX SUBUNIT 6"/>
    <property type="match status" value="1"/>
</dbReference>
<dbReference type="InterPro" id="IPR048369">
    <property type="entry name" value="COG6_C"/>
</dbReference>
<feature type="domain" description="Conserved Oligomeric Golgi complex subunit 6 C-terminal" evidence="12">
    <location>
        <begin position="306"/>
        <end position="478"/>
    </location>
</feature>
<dbReference type="InterPro" id="IPR010490">
    <property type="entry name" value="COG6"/>
</dbReference>
<comment type="subunit">
    <text evidence="9">Component of the conserved oligomeric Golgi complex.</text>
</comment>
<dbReference type="GO" id="GO:0000139">
    <property type="term" value="C:Golgi membrane"/>
    <property type="evidence" value="ECO:0007669"/>
    <property type="project" value="UniProtKB-SubCell"/>
</dbReference>
<dbReference type="GO" id="GO:0017119">
    <property type="term" value="C:Golgi transport complex"/>
    <property type="evidence" value="ECO:0007669"/>
    <property type="project" value="UniProtKB-UniRule"/>
</dbReference>
<keyword evidence="7 9" id="KW-0472">Membrane</keyword>
<evidence type="ECO:0000256" key="9">
    <source>
        <dbReference type="RuleBase" id="RU365075"/>
    </source>
</evidence>
<dbReference type="Pfam" id="PF20653">
    <property type="entry name" value="COG6_C"/>
    <property type="match status" value="1"/>
</dbReference>
<comment type="subcellular location">
    <subcellularLocation>
        <location evidence="1 9">Golgi apparatus membrane</location>
        <topology evidence="1 9">Peripheral membrane protein</topology>
    </subcellularLocation>
</comment>
<dbReference type="Pfam" id="PF06419">
    <property type="entry name" value="COG6_N"/>
    <property type="match status" value="1"/>
</dbReference>
<feature type="compositionally biased region" description="Low complexity" evidence="10">
    <location>
        <begin position="39"/>
        <end position="48"/>
    </location>
</feature>
<evidence type="ECO:0000256" key="10">
    <source>
        <dbReference type="SAM" id="MobiDB-lite"/>
    </source>
</evidence>
<keyword evidence="14" id="KW-1185">Reference proteome</keyword>
<accession>A0AAW0ERL6</accession>
<evidence type="ECO:0000259" key="12">
    <source>
        <dbReference type="Pfam" id="PF20653"/>
    </source>
</evidence>
<dbReference type="PANTHER" id="PTHR21506">
    <property type="entry name" value="COMPONENT OF OLIGOMERIC GOLGI COMPLEX 6"/>
    <property type="match status" value="1"/>
</dbReference>
<feature type="domain" description="Conserved oligomeric complex COG6 N-terminal" evidence="11">
    <location>
        <begin position="116"/>
        <end position="218"/>
    </location>
</feature>
<evidence type="ECO:0000256" key="4">
    <source>
        <dbReference type="ARBA" id="ARBA00022448"/>
    </source>
</evidence>
<comment type="function">
    <text evidence="9">Required for normal Golgi function.</text>
</comment>
<evidence type="ECO:0000256" key="7">
    <source>
        <dbReference type="ARBA" id="ARBA00023136"/>
    </source>
</evidence>
<evidence type="ECO:0000256" key="5">
    <source>
        <dbReference type="ARBA" id="ARBA00022927"/>
    </source>
</evidence>
<reference evidence="13 14" key="1">
    <citation type="journal article" date="2021" name="MBio">
        <title>A New Model Trypanosomatid, Novymonas esmeraldas: Genomic Perception of Its 'Candidatus Pandoraea novymonadis' Endosymbiont.</title>
        <authorList>
            <person name="Zakharova A."/>
            <person name="Saura A."/>
            <person name="Butenko A."/>
            <person name="Podesvova L."/>
            <person name="Warmusova S."/>
            <person name="Kostygov A.Y."/>
            <person name="Nenarokova A."/>
            <person name="Lukes J."/>
            <person name="Opperdoes F.R."/>
            <person name="Yurchenko V."/>
        </authorList>
    </citation>
    <scope>NUCLEOTIDE SEQUENCE [LARGE SCALE GENOMIC DNA]</scope>
    <source>
        <strain evidence="13 14">E262AT.01</strain>
    </source>
</reference>
<sequence>MAAVETEARAPPHTSSGDAVPAPVEQLASAPGMAPPPASVARPAAASAKNTATQRRVAKLLDITTSSEIKDLASYVDHLLPGSFYHQDERAADDAGGVAHTAAAPSGSDKTVSSAALRTALDRRTMEVHKRFLQEFTAVYQSYQRVAAQVDELTSRCATLEDTLAVSADGSGQEAEDFLHRIQAYQAELHLVQSHDKEVDEFRKQHHFGAAEVRVLEEGVVDMNFLQVLERARQVHRRSSELMHSQEYHQGAAAVMEFTYGAIARATEKLARHLLTTAAGDARGAGGSGSGSGGGGGGVSAATGSMAADTPELTGFQLRCVRLLQEESPSLHEKLLDEVARLRRASVLRRYFHLLTTGSANTSTGVYQSGGLPAAHESGHGGSTSPGIGGRPLEAELNDPISFFSSLCAWLHQTIVEEQDFLHHLIATDEAEAGRTTTTTTHGTDGAARETAHMQALLDSVFGGVCKHVRGALESVLERLGRSAAVLGAASGSGGGASSGGGVDAGEHGLGGSASHVDAAGAAPPSKGLRTVTGRLTRLFVAATGRSIVGGQRGAAPGESSALLQRYATVTTRAQLESVAESMLHPPLRGVQTCVTLVQLFEYYTATTFAPLLGAGAALTRLLCVTAPEQTRELFRRLLRVLAAHLLDSTAGVTWSTAALRRLASSNALTQAAGGDDGLGGRGASPSAAPPASPAFVLDFLVAYTYGDSLDGGAPPNTGDLDASVTASSLSSSVVGSSAASRFRHANDGQQQRRSAHQLGRVLSQLILPPSPEVTAYCSVVHAVLDDTARQGELLGAIAEQRRAMTASEPNADHGTAAAAAAAAVLEMRSGARAFVLELLEALLRVATSVEAEATLRANLDDPCRAIIVFNVLQQLHDILERHASVLDALFSPSDATGVDARRALDAVREECGATRGALRGRLVAAWARAIRLFYFPLPAETVVAAVSSAAASEVDEQHSITVKKDVRRVLKQLVNVYNTVASLGHLPEPVPLLPALASGADVREEVRQTVTRRIVEEVYPAEFAALQALPPSEELAAVRDEMAPQNLTMLVDLRADTDAAAAASLNP</sequence>
<dbReference type="GO" id="GO:0015031">
    <property type="term" value="P:protein transport"/>
    <property type="evidence" value="ECO:0007669"/>
    <property type="project" value="UniProtKB-KW"/>
</dbReference>
<feature type="compositionally biased region" description="Gly residues" evidence="10">
    <location>
        <begin position="380"/>
        <end position="390"/>
    </location>
</feature>
<keyword evidence="5 9" id="KW-0653">Protein transport</keyword>
<evidence type="ECO:0000256" key="8">
    <source>
        <dbReference type="ARBA" id="ARBA00031348"/>
    </source>
</evidence>
<gene>
    <name evidence="13" type="ORF">NESM_000604800</name>
</gene>
<feature type="region of interest" description="Disordered" evidence="10">
    <location>
        <begin position="280"/>
        <end position="305"/>
    </location>
</feature>
<name>A0AAW0ERL6_9TRYP</name>
<feature type="compositionally biased region" description="Gly residues" evidence="10">
    <location>
        <begin position="283"/>
        <end position="299"/>
    </location>
</feature>
<dbReference type="AlphaFoldDB" id="A0AAW0ERL6"/>
<feature type="compositionally biased region" description="Basic and acidic residues" evidence="10">
    <location>
        <begin position="1"/>
        <end position="10"/>
    </location>
</feature>
<evidence type="ECO:0000313" key="14">
    <source>
        <dbReference type="Proteomes" id="UP001430356"/>
    </source>
</evidence>
<protein>
    <recommendedName>
        <fullName evidence="3 9">Conserved oligomeric Golgi complex subunit 6</fullName>
        <shortName evidence="9">COG complex subunit 6</shortName>
    </recommendedName>
    <alternativeName>
        <fullName evidence="8 9">Component of oligomeric Golgi complex 6</fullName>
    </alternativeName>
</protein>
<evidence type="ECO:0000256" key="3">
    <source>
        <dbReference type="ARBA" id="ARBA00020973"/>
    </source>
</evidence>
<dbReference type="GO" id="GO:0006891">
    <property type="term" value="P:intra-Golgi vesicle-mediated transport"/>
    <property type="evidence" value="ECO:0007669"/>
    <property type="project" value="UniProtKB-UniRule"/>
</dbReference>
<evidence type="ECO:0000313" key="13">
    <source>
        <dbReference type="EMBL" id="KAK7196658.1"/>
    </source>
</evidence>
<keyword evidence="6 9" id="KW-0333">Golgi apparatus</keyword>
<evidence type="ECO:0000256" key="1">
    <source>
        <dbReference type="ARBA" id="ARBA00004395"/>
    </source>
</evidence>
<feature type="region of interest" description="Disordered" evidence="10">
    <location>
        <begin position="491"/>
        <end position="528"/>
    </location>
</feature>
<feature type="region of interest" description="Disordered" evidence="10">
    <location>
        <begin position="1"/>
        <end position="53"/>
    </location>
</feature>
<evidence type="ECO:0000256" key="2">
    <source>
        <dbReference type="ARBA" id="ARBA00011023"/>
    </source>
</evidence>
<dbReference type="Proteomes" id="UP001430356">
    <property type="component" value="Unassembled WGS sequence"/>
</dbReference>
<organism evidence="13 14">
    <name type="scientific">Novymonas esmeraldas</name>
    <dbReference type="NCBI Taxonomy" id="1808958"/>
    <lineage>
        <taxon>Eukaryota</taxon>
        <taxon>Discoba</taxon>
        <taxon>Euglenozoa</taxon>
        <taxon>Kinetoplastea</taxon>
        <taxon>Metakinetoplastina</taxon>
        <taxon>Trypanosomatida</taxon>
        <taxon>Trypanosomatidae</taxon>
        <taxon>Novymonas</taxon>
    </lineage>
</organism>
<feature type="compositionally biased region" description="Gly residues" evidence="10">
    <location>
        <begin position="491"/>
        <end position="512"/>
    </location>
</feature>